<comment type="subcellular location">
    <subcellularLocation>
        <location evidence="1">Membrane</location>
        <topology evidence="1">Multi-pass membrane protein</topology>
    </subcellularLocation>
</comment>
<dbReference type="InterPro" id="IPR009450">
    <property type="entry name" value="Plno_GlcNAc_GPI2"/>
</dbReference>
<dbReference type="UniPathway" id="UPA00196"/>
<keyword evidence="7 8" id="KW-0472">Membrane</keyword>
<dbReference type="Proteomes" id="UP000323011">
    <property type="component" value="Unassembled WGS sequence"/>
</dbReference>
<sequence>MPGDARHALGEAAAAHPGEVRHRRWRKVLWDVQRFPDNHVDSSFLASMVTNAHVRQWQYWSLVEGAAVVAQKFSTVVLFAVVFTQMHQGQLHVPVLLAINVLIAGILVLVAQAVGPPLSIALLFAPDPLSGLGHAGLLLSLLLLMSPILHTLTRAVAEDSVWALAIALALVHLAAFDYAACHKDARDAMAMVVAHTEQEQERSRRRRALAAARARSMAAGARDRGGAAPAARGALGNGAAGGLEGGSDAAQPGTDSCLEGIAAARAEEPSRGAEEDDADTAPIPVVGAPAIGGALSLNAAMLGAVLLASRLPGPSAVFALLTVASQLFTVLPLCTARLRTASLPMHIALSVAQPAITLCALVMAGATAVACAAFLGSVVVVVLIAPAMLLSKQPHKRQIQGPWDIATVQGVEGM</sequence>
<keyword evidence="6 8" id="KW-1133">Transmembrane helix</keyword>
<keyword evidence="4" id="KW-0337">GPI-anchor biosynthesis</keyword>
<evidence type="ECO:0000313" key="9">
    <source>
        <dbReference type="EMBL" id="KAA0152043.1"/>
    </source>
</evidence>
<evidence type="ECO:0000256" key="1">
    <source>
        <dbReference type="ARBA" id="ARBA00004141"/>
    </source>
</evidence>
<evidence type="ECO:0000256" key="4">
    <source>
        <dbReference type="ARBA" id="ARBA00022502"/>
    </source>
</evidence>
<reference evidence="9 10" key="1">
    <citation type="submission" date="2019-07" db="EMBL/GenBank/DDBJ databases">
        <title>Genomes of Cafeteria roenbergensis.</title>
        <authorList>
            <person name="Fischer M.G."/>
            <person name="Hackl T."/>
            <person name="Roman M."/>
        </authorList>
    </citation>
    <scope>NUCLEOTIDE SEQUENCE [LARGE SCALE GENOMIC DNA]</scope>
    <source>
        <strain evidence="9 10">BVI</strain>
    </source>
</reference>
<accession>A0A5A8CG63</accession>
<feature type="transmembrane region" description="Helical" evidence="8">
    <location>
        <begin position="131"/>
        <end position="149"/>
    </location>
</feature>
<dbReference type="GO" id="GO:0006506">
    <property type="term" value="P:GPI anchor biosynthetic process"/>
    <property type="evidence" value="ECO:0007669"/>
    <property type="project" value="UniProtKB-UniPathway"/>
</dbReference>
<evidence type="ECO:0000313" key="10">
    <source>
        <dbReference type="Proteomes" id="UP000323011"/>
    </source>
</evidence>
<keyword evidence="10" id="KW-1185">Reference proteome</keyword>
<evidence type="ECO:0000256" key="2">
    <source>
        <dbReference type="ARBA" id="ARBA00004687"/>
    </source>
</evidence>
<dbReference type="GO" id="GO:0000506">
    <property type="term" value="C:glycosylphosphatidylinositol-N-acetylglucosaminyltransferase (GPI-GnT) complex"/>
    <property type="evidence" value="ECO:0007669"/>
    <property type="project" value="TreeGrafter"/>
</dbReference>
<feature type="transmembrane region" description="Helical" evidence="8">
    <location>
        <begin position="290"/>
        <end position="309"/>
    </location>
</feature>
<comment type="similarity">
    <text evidence="3">Belongs to the PIGC family.</text>
</comment>
<organism evidence="9 10">
    <name type="scientific">Cafeteria roenbergensis</name>
    <name type="common">Marine flagellate</name>
    <dbReference type="NCBI Taxonomy" id="33653"/>
    <lineage>
        <taxon>Eukaryota</taxon>
        <taxon>Sar</taxon>
        <taxon>Stramenopiles</taxon>
        <taxon>Bigyra</taxon>
        <taxon>Opalozoa</taxon>
        <taxon>Bicosoecida</taxon>
        <taxon>Cafeteriaceae</taxon>
        <taxon>Cafeteria</taxon>
    </lineage>
</organism>
<feature type="transmembrane region" description="Helical" evidence="8">
    <location>
        <begin position="62"/>
        <end position="83"/>
    </location>
</feature>
<evidence type="ECO:0000256" key="7">
    <source>
        <dbReference type="ARBA" id="ARBA00023136"/>
    </source>
</evidence>
<keyword evidence="5 8" id="KW-0812">Transmembrane</keyword>
<feature type="transmembrane region" description="Helical" evidence="8">
    <location>
        <begin position="315"/>
        <end position="335"/>
    </location>
</feature>
<dbReference type="PIRSF" id="PIRSF016104">
    <property type="entry name" value="GPI2"/>
    <property type="match status" value="1"/>
</dbReference>
<feature type="transmembrane region" description="Helical" evidence="8">
    <location>
        <begin position="161"/>
        <end position="181"/>
    </location>
</feature>
<feature type="transmembrane region" description="Helical" evidence="8">
    <location>
        <begin position="372"/>
        <end position="390"/>
    </location>
</feature>
<evidence type="ECO:0000256" key="3">
    <source>
        <dbReference type="ARBA" id="ARBA00008321"/>
    </source>
</evidence>
<comment type="caution">
    <text evidence="9">The sequence shown here is derived from an EMBL/GenBank/DDBJ whole genome shotgun (WGS) entry which is preliminary data.</text>
</comment>
<evidence type="ECO:0000256" key="6">
    <source>
        <dbReference type="ARBA" id="ARBA00022989"/>
    </source>
</evidence>
<proteinExistence type="inferred from homology"/>
<dbReference type="AlphaFoldDB" id="A0A5A8CG63"/>
<dbReference type="OMA" id="CHKDARD"/>
<evidence type="ECO:0000256" key="5">
    <source>
        <dbReference type="ARBA" id="ARBA00022692"/>
    </source>
</evidence>
<dbReference type="Pfam" id="PF06432">
    <property type="entry name" value="GPI2"/>
    <property type="match status" value="2"/>
</dbReference>
<dbReference type="PANTHER" id="PTHR12982:SF0">
    <property type="entry name" value="PHOSPHATIDYLINOSITOL N-ACETYLGLUCOSAMINYLTRANSFERASE SUBUNIT C"/>
    <property type="match status" value="1"/>
</dbReference>
<gene>
    <name evidence="9" type="ORF">FNF29_04157</name>
</gene>
<comment type="pathway">
    <text evidence="2">Glycolipid biosynthesis; glycosylphosphatidylinositol-anchor biosynthesis.</text>
</comment>
<protein>
    <submittedName>
        <fullName evidence="9">Uncharacterized protein</fullName>
    </submittedName>
</protein>
<name>A0A5A8CG63_CAFRO</name>
<feature type="transmembrane region" description="Helical" evidence="8">
    <location>
        <begin position="95"/>
        <end position="124"/>
    </location>
</feature>
<dbReference type="EMBL" id="VLTN01000023">
    <property type="protein sequence ID" value="KAA0152043.1"/>
    <property type="molecule type" value="Genomic_DNA"/>
</dbReference>
<dbReference type="PANTHER" id="PTHR12982">
    <property type="entry name" value="PHOSPHATIDYLINOSITOL GLYCAN, CLASS C"/>
    <property type="match status" value="1"/>
</dbReference>
<evidence type="ECO:0000256" key="8">
    <source>
        <dbReference type="SAM" id="Phobius"/>
    </source>
</evidence>